<organism>
    <name type="scientific">Pediculus humanus subsp. corporis</name>
    <name type="common">Body louse</name>
    <dbReference type="NCBI Taxonomy" id="121224"/>
    <lineage>
        <taxon>Eukaryota</taxon>
        <taxon>Metazoa</taxon>
        <taxon>Ecdysozoa</taxon>
        <taxon>Arthropoda</taxon>
        <taxon>Hexapoda</taxon>
        <taxon>Insecta</taxon>
        <taxon>Pterygota</taxon>
        <taxon>Neoptera</taxon>
        <taxon>Paraneoptera</taxon>
        <taxon>Psocodea</taxon>
        <taxon>Troctomorpha</taxon>
        <taxon>Phthiraptera</taxon>
        <taxon>Anoplura</taxon>
        <taxon>Pediculidae</taxon>
        <taxon>Pediculus</taxon>
    </lineage>
</organism>
<evidence type="ECO:0000256" key="5">
    <source>
        <dbReference type="ARBA" id="ARBA00023015"/>
    </source>
</evidence>
<dbReference type="SUPFAM" id="SSF47459">
    <property type="entry name" value="HLH, helix-loop-helix DNA-binding domain"/>
    <property type="match status" value="1"/>
</dbReference>
<sequence>MADGHNLWASSGYTVNNPAAWAPPPVIPSGSLQTQRYDQTPRPIKRHMSESDDCEDVFSEESSKERCSSPSEDCQMGFSRKKRRGIIEKRRRDRINSSLSELRRLVPTAFEKQGSAKLEKAEILQMTVDHLKNLHAKGLDALAYDPHKFAMDYHSIGFRECAAEVARYLVTVEGMDIQDPLRLRLMSHLQCFAAQRELASKQASTAWNYNSYSGIHDYTPTNSYEMSSSTAHHQAITPHHVPTISSTPVSHVSNTPITTRQQPTSIQQSDNRLQPTESSETMVRHHTENMSPDRHLQHSETNRQIQNNIQTTNYQNPYPGGFSQQGYNTSGQVKPYRPWGAEVAY</sequence>
<keyword evidence="7" id="KW-0804">Transcription</keyword>
<dbReference type="eggNOG" id="KOG4304">
    <property type="taxonomic scope" value="Eukaryota"/>
</dbReference>
<keyword evidence="3" id="KW-0678">Repressor</keyword>
<dbReference type="Gene3D" id="6.10.250.980">
    <property type="match status" value="1"/>
</dbReference>
<dbReference type="Pfam" id="PF00010">
    <property type="entry name" value="HLH"/>
    <property type="match status" value="1"/>
</dbReference>
<evidence type="ECO:0000256" key="4">
    <source>
        <dbReference type="ARBA" id="ARBA00022976"/>
    </source>
</evidence>
<dbReference type="InParanoid" id="E0VUS9"/>
<evidence type="ECO:0000313" key="15">
    <source>
        <dbReference type="Proteomes" id="UP000009046"/>
    </source>
</evidence>
<dbReference type="EMBL" id="DS235793">
    <property type="protein sequence ID" value="EEB17135.1"/>
    <property type="molecule type" value="Genomic_DNA"/>
</dbReference>
<dbReference type="InterPro" id="IPR036638">
    <property type="entry name" value="HLH_DNA-bd_sf"/>
</dbReference>
<evidence type="ECO:0000259" key="12">
    <source>
        <dbReference type="PROSITE" id="PS51054"/>
    </source>
</evidence>
<proteinExistence type="inferred from homology"/>
<evidence type="ECO:0000259" key="11">
    <source>
        <dbReference type="PROSITE" id="PS50888"/>
    </source>
</evidence>
<reference evidence="14" key="3">
    <citation type="submission" date="2021-02" db="UniProtKB">
        <authorList>
            <consortium name="EnsemblMetazoa"/>
        </authorList>
    </citation>
    <scope>IDENTIFICATION</scope>
    <source>
        <strain evidence="14">USDA</strain>
    </source>
</reference>
<dbReference type="Pfam" id="PF07527">
    <property type="entry name" value="Hairy_orange"/>
    <property type="match status" value="1"/>
</dbReference>
<feature type="domain" description="Orange" evidence="12">
    <location>
        <begin position="153"/>
        <end position="189"/>
    </location>
</feature>
<name>E0VUS9_PEDHC</name>
<dbReference type="OrthoDB" id="6371181at2759"/>
<keyword evidence="4" id="KW-0914">Notch signaling pathway</keyword>
<keyword evidence="15" id="KW-1185">Reference proteome</keyword>
<dbReference type="SMART" id="SM00511">
    <property type="entry name" value="ORANGE"/>
    <property type="match status" value="1"/>
</dbReference>
<protein>
    <submittedName>
        <fullName evidence="13 14">Transcription factor hey, putative</fullName>
    </submittedName>
</protein>
<dbReference type="FunFam" id="4.10.280.10:FF:000012">
    <property type="entry name" value="hairy/enhancer-of-split related with YRPW motif protein 1"/>
    <property type="match status" value="1"/>
</dbReference>
<dbReference type="CTD" id="8230527"/>
<dbReference type="RefSeq" id="XP_002429873.1">
    <property type="nucleotide sequence ID" value="XM_002429828.1"/>
</dbReference>
<feature type="region of interest" description="Disordered" evidence="10">
    <location>
        <begin position="240"/>
        <end position="281"/>
    </location>
</feature>
<evidence type="ECO:0000313" key="14">
    <source>
        <dbReference type="EnsemblMetazoa" id="PHUM454530-PA"/>
    </source>
</evidence>
<dbReference type="VEuPathDB" id="VectorBase:PHUM454530"/>
<dbReference type="PROSITE" id="PS51054">
    <property type="entry name" value="ORANGE"/>
    <property type="match status" value="1"/>
</dbReference>
<reference evidence="13" key="2">
    <citation type="submission" date="2007-04" db="EMBL/GenBank/DDBJ databases">
        <title>The genome of the human body louse.</title>
        <authorList>
            <consortium name="The Human Body Louse Genome Consortium"/>
            <person name="Kirkness E."/>
            <person name="Walenz B."/>
            <person name="Hass B."/>
            <person name="Bruggner R."/>
            <person name="Strausberg R."/>
        </authorList>
    </citation>
    <scope>NUCLEOTIDE SEQUENCE</scope>
    <source>
        <strain evidence="13">USDA</strain>
    </source>
</reference>
<evidence type="ECO:0000256" key="6">
    <source>
        <dbReference type="ARBA" id="ARBA00023125"/>
    </source>
</evidence>
<dbReference type="GO" id="GO:0007219">
    <property type="term" value="P:Notch signaling pathway"/>
    <property type="evidence" value="ECO:0007669"/>
    <property type="project" value="UniProtKB-KW"/>
</dbReference>
<dbReference type="Gene3D" id="4.10.280.10">
    <property type="entry name" value="Helix-loop-helix DNA-binding domain"/>
    <property type="match status" value="1"/>
</dbReference>
<dbReference type="FunCoup" id="E0VUS9">
    <property type="interactions" value="40"/>
</dbReference>
<dbReference type="EnsemblMetazoa" id="PHUM454530-RA">
    <property type="protein sequence ID" value="PHUM454530-PA"/>
    <property type="gene ID" value="PHUM454530"/>
</dbReference>
<keyword evidence="2" id="KW-0217">Developmental protein</keyword>
<feature type="region of interest" description="Disordered" evidence="10">
    <location>
        <begin position="13"/>
        <end position="76"/>
    </location>
</feature>
<dbReference type="GO" id="GO:0032502">
    <property type="term" value="P:developmental process"/>
    <property type="evidence" value="ECO:0007669"/>
    <property type="project" value="UniProtKB-ARBA"/>
</dbReference>
<dbReference type="SUPFAM" id="SSF158457">
    <property type="entry name" value="Orange domain-like"/>
    <property type="match status" value="1"/>
</dbReference>
<keyword evidence="8" id="KW-0539">Nucleus</keyword>
<accession>E0VUS9</accession>
<dbReference type="InterPro" id="IPR050370">
    <property type="entry name" value="HES_HEY"/>
</dbReference>
<feature type="domain" description="BHLH" evidence="11">
    <location>
        <begin position="79"/>
        <end position="134"/>
    </location>
</feature>
<evidence type="ECO:0000256" key="3">
    <source>
        <dbReference type="ARBA" id="ARBA00022491"/>
    </source>
</evidence>
<dbReference type="PROSITE" id="PS50888">
    <property type="entry name" value="BHLH"/>
    <property type="match status" value="1"/>
</dbReference>
<comment type="subcellular location">
    <subcellularLocation>
        <location evidence="1">Nucleus</location>
    </subcellularLocation>
</comment>
<reference evidence="13" key="1">
    <citation type="submission" date="2007-04" db="EMBL/GenBank/DDBJ databases">
        <title>Annotation of Pediculus humanus corporis strain USDA.</title>
        <authorList>
            <person name="Kirkness E."/>
            <person name="Hannick L."/>
            <person name="Hass B."/>
            <person name="Bruggner R."/>
            <person name="Lawson D."/>
            <person name="Bidwell S."/>
            <person name="Joardar V."/>
            <person name="Caler E."/>
            <person name="Walenz B."/>
            <person name="Inman J."/>
            <person name="Schobel S."/>
            <person name="Galinsky K."/>
            <person name="Amedeo P."/>
            <person name="Strausberg R."/>
        </authorList>
    </citation>
    <scope>NUCLEOTIDE SEQUENCE</scope>
    <source>
        <strain evidence="13">USDA</strain>
    </source>
</reference>
<feature type="compositionally biased region" description="Polar residues" evidence="10">
    <location>
        <begin position="243"/>
        <end position="281"/>
    </location>
</feature>
<dbReference type="SMART" id="SM00353">
    <property type="entry name" value="HLH"/>
    <property type="match status" value="1"/>
</dbReference>
<dbReference type="GO" id="GO:0006355">
    <property type="term" value="P:regulation of DNA-templated transcription"/>
    <property type="evidence" value="ECO:0007669"/>
    <property type="project" value="InterPro"/>
</dbReference>
<comment type="similarity">
    <text evidence="9">Belongs to the HEY family.</text>
</comment>
<dbReference type="GeneID" id="8230527"/>
<evidence type="ECO:0000313" key="13">
    <source>
        <dbReference type="EMBL" id="EEB17135.1"/>
    </source>
</evidence>
<evidence type="ECO:0000256" key="2">
    <source>
        <dbReference type="ARBA" id="ARBA00022473"/>
    </source>
</evidence>
<dbReference type="GO" id="GO:0005634">
    <property type="term" value="C:nucleus"/>
    <property type="evidence" value="ECO:0007669"/>
    <property type="project" value="UniProtKB-SubCell"/>
</dbReference>
<dbReference type="InterPro" id="IPR003650">
    <property type="entry name" value="Orange_dom"/>
</dbReference>
<dbReference type="KEGG" id="phu:Phum_PHUM454530"/>
<evidence type="ECO:0000256" key="10">
    <source>
        <dbReference type="SAM" id="MobiDB-lite"/>
    </source>
</evidence>
<evidence type="ECO:0000256" key="8">
    <source>
        <dbReference type="ARBA" id="ARBA00023242"/>
    </source>
</evidence>
<dbReference type="GO" id="GO:0003677">
    <property type="term" value="F:DNA binding"/>
    <property type="evidence" value="ECO:0007669"/>
    <property type="project" value="UniProtKB-KW"/>
</dbReference>
<evidence type="ECO:0000256" key="1">
    <source>
        <dbReference type="ARBA" id="ARBA00004123"/>
    </source>
</evidence>
<dbReference type="HOGENOM" id="CLU_048294_0_0_1"/>
<gene>
    <name evidence="14" type="primary">8230527</name>
    <name evidence="13" type="ORF">Phum_PHUM454530</name>
</gene>
<evidence type="ECO:0000256" key="7">
    <source>
        <dbReference type="ARBA" id="ARBA00023163"/>
    </source>
</evidence>
<dbReference type="STRING" id="121224.E0VUS9"/>
<keyword evidence="5" id="KW-0805">Transcription regulation</keyword>
<dbReference type="AlphaFoldDB" id="E0VUS9"/>
<dbReference type="InterPro" id="IPR011598">
    <property type="entry name" value="bHLH_dom"/>
</dbReference>
<dbReference type="Proteomes" id="UP000009046">
    <property type="component" value="Unassembled WGS sequence"/>
</dbReference>
<keyword evidence="6" id="KW-0238">DNA-binding</keyword>
<dbReference type="PANTHER" id="PTHR10985">
    <property type="entry name" value="BASIC HELIX-LOOP-HELIX TRANSCRIPTION FACTOR, HES-RELATED"/>
    <property type="match status" value="1"/>
</dbReference>
<dbReference type="EMBL" id="AAZO01005534">
    <property type="status" value="NOT_ANNOTATED_CDS"/>
    <property type="molecule type" value="Genomic_DNA"/>
</dbReference>
<dbReference type="GO" id="GO:0046983">
    <property type="term" value="F:protein dimerization activity"/>
    <property type="evidence" value="ECO:0007669"/>
    <property type="project" value="InterPro"/>
</dbReference>
<evidence type="ECO:0000256" key="9">
    <source>
        <dbReference type="ARBA" id="ARBA00038262"/>
    </source>
</evidence>